<feature type="transmembrane region" description="Helical" evidence="1">
    <location>
        <begin position="39"/>
        <end position="63"/>
    </location>
</feature>
<organism evidence="3 4">
    <name type="scientific">SAR324 cluster bacterium</name>
    <dbReference type="NCBI Taxonomy" id="2024889"/>
    <lineage>
        <taxon>Bacteria</taxon>
        <taxon>Deltaproteobacteria</taxon>
        <taxon>SAR324 cluster</taxon>
    </lineage>
</organism>
<sequence>MFFYLSKIVTFLLDPLFFILLLLLIFIYRMPQGQFSKKLLYLVWVILYAFSTGFVSNHALAFLEQRVPPTSLDHQYDGVIVLSGMMNLKLSTPEQFEFSGAVDRVLKGIELVQQGKAKKLILSGGNGSIVDQSKSESKLLYLFARRLGLREDQILLEPDSRNTYENALFTRALVRKEQLGSLLLVTSAFHMYRAQGCFQQVGLKVDPIPVDFKAGLEALDFRNLLPASGNLSRMSLVIHEIVGILVYGITGKATYTFI</sequence>
<keyword evidence="1" id="KW-0472">Membrane</keyword>
<dbReference type="Proteomes" id="UP000218113">
    <property type="component" value="Unassembled WGS sequence"/>
</dbReference>
<dbReference type="PANTHER" id="PTHR30336">
    <property type="entry name" value="INNER MEMBRANE PROTEIN, PROBABLE PERMEASE"/>
    <property type="match status" value="1"/>
</dbReference>
<dbReference type="GO" id="GO:0043164">
    <property type="term" value="P:Gram-negative-bacterium-type cell wall biogenesis"/>
    <property type="evidence" value="ECO:0007669"/>
    <property type="project" value="TreeGrafter"/>
</dbReference>
<dbReference type="InterPro" id="IPR051599">
    <property type="entry name" value="Cell_Envelope_Assoc"/>
</dbReference>
<proteinExistence type="predicted"/>
<protein>
    <recommendedName>
        <fullName evidence="2">DUF218 domain-containing protein</fullName>
    </recommendedName>
</protein>
<dbReference type="AlphaFoldDB" id="A0A2A4SUW5"/>
<evidence type="ECO:0000256" key="1">
    <source>
        <dbReference type="SAM" id="Phobius"/>
    </source>
</evidence>
<dbReference type="GO" id="GO:0005886">
    <property type="term" value="C:plasma membrane"/>
    <property type="evidence" value="ECO:0007669"/>
    <property type="project" value="TreeGrafter"/>
</dbReference>
<reference evidence="4" key="1">
    <citation type="submission" date="2017-08" db="EMBL/GenBank/DDBJ databases">
        <title>A dynamic microbial community with high functional redundancy inhabits the cold, oxic subseafloor aquifer.</title>
        <authorList>
            <person name="Tully B.J."/>
            <person name="Wheat C.G."/>
            <person name="Glazer B.T."/>
            <person name="Huber J.A."/>
        </authorList>
    </citation>
    <scope>NUCLEOTIDE SEQUENCE [LARGE SCALE GENOMIC DNA]</scope>
</reference>
<dbReference type="InterPro" id="IPR014729">
    <property type="entry name" value="Rossmann-like_a/b/a_fold"/>
</dbReference>
<evidence type="ECO:0000313" key="3">
    <source>
        <dbReference type="EMBL" id="PCI24685.1"/>
    </source>
</evidence>
<dbReference type="CDD" id="cd06259">
    <property type="entry name" value="YdcF-like"/>
    <property type="match status" value="1"/>
</dbReference>
<dbReference type="EMBL" id="NVSR01000120">
    <property type="protein sequence ID" value="PCI24685.1"/>
    <property type="molecule type" value="Genomic_DNA"/>
</dbReference>
<dbReference type="GO" id="GO:0000270">
    <property type="term" value="P:peptidoglycan metabolic process"/>
    <property type="evidence" value="ECO:0007669"/>
    <property type="project" value="TreeGrafter"/>
</dbReference>
<accession>A0A2A4SUW5</accession>
<keyword evidence="1" id="KW-0812">Transmembrane</keyword>
<feature type="domain" description="DUF218" evidence="2">
    <location>
        <begin position="77"/>
        <end position="243"/>
    </location>
</feature>
<dbReference type="Pfam" id="PF02698">
    <property type="entry name" value="DUF218"/>
    <property type="match status" value="1"/>
</dbReference>
<evidence type="ECO:0000313" key="4">
    <source>
        <dbReference type="Proteomes" id="UP000218113"/>
    </source>
</evidence>
<comment type="caution">
    <text evidence="3">The sequence shown here is derived from an EMBL/GenBank/DDBJ whole genome shotgun (WGS) entry which is preliminary data.</text>
</comment>
<dbReference type="PANTHER" id="PTHR30336:SF4">
    <property type="entry name" value="ENVELOPE BIOGENESIS FACTOR ELYC"/>
    <property type="match status" value="1"/>
</dbReference>
<evidence type="ECO:0000259" key="2">
    <source>
        <dbReference type="Pfam" id="PF02698"/>
    </source>
</evidence>
<dbReference type="Gene3D" id="3.40.50.620">
    <property type="entry name" value="HUPs"/>
    <property type="match status" value="1"/>
</dbReference>
<name>A0A2A4SUW5_9DELT</name>
<dbReference type="InterPro" id="IPR003848">
    <property type="entry name" value="DUF218"/>
</dbReference>
<gene>
    <name evidence="3" type="ORF">COB67_11450</name>
</gene>
<keyword evidence="1" id="KW-1133">Transmembrane helix</keyword>
<feature type="transmembrane region" description="Helical" evidence="1">
    <location>
        <begin position="6"/>
        <end position="27"/>
    </location>
</feature>